<keyword evidence="1 2" id="KW-0597">Phosphoprotein</keyword>
<dbReference type="InterPro" id="IPR011006">
    <property type="entry name" value="CheY-like_superfamily"/>
</dbReference>
<dbReference type="InterPro" id="IPR050595">
    <property type="entry name" value="Bact_response_regulator"/>
</dbReference>
<dbReference type="Proteomes" id="UP001597480">
    <property type="component" value="Unassembled WGS sequence"/>
</dbReference>
<dbReference type="RefSeq" id="WP_379819423.1">
    <property type="nucleotide sequence ID" value="NZ_JBHUMD010000003.1"/>
</dbReference>
<proteinExistence type="predicted"/>
<evidence type="ECO:0000259" key="3">
    <source>
        <dbReference type="PROSITE" id="PS50110"/>
    </source>
</evidence>
<dbReference type="SUPFAM" id="SSF52172">
    <property type="entry name" value="CheY-like"/>
    <property type="match status" value="1"/>
</dbReference>
<evidence type="ECO:0000256" key="2">
    <source>
        <dbReference type="PROSITE-ProRule" id="PRU00169"/>
    </source>
</evidence>
<dbReference type="PANTHER" id="PTHR44591:SF3">
    <property type="entry name" value="RESPONSE REGULATORY DOMAIN-CONTAINING PROTEIN"/>
    <property type="match status" value="1"/>
</dbReference>
<gene>
    <name evidence="4" type="ORF">ACFSR3_01640</name>
</gene>
<evidence type="ECO:0000313" key="4">
    <source>
        <dbReference type="EMBL" id="MFD2600745.1"/>
    </source>
</evidence>
<feature type="domain" description="Response regulatory" evidence="3">
    <location>
        <begin position="5"/>
        <end position="125"/>
    </location>
</feature>
<reference evidence="5" key="1">
    <citation type="journal article" date="2019" name="Int. J. Syst. Evol. Microbiol.">
        <title>The Global Catalogue of Microorganisms (GCM) 10K type strain sequencing project: providing services to taxonomists for standard genome sequencing and annotation.</title>
        <authorList>
            <consortium name="The Broad Institute Genomics Platform"/>
            <consortium name="The Broad Institute Genome Sequencing Center for Infectious Disease"/>
            <person name="Wu L."/>
            <person name="Ma J."/>
        </authorList>
    </citation>
    <scope>NUCLEOTIDE SEQUENCE [LARGE SCALE GENOMIC DNA]</scope>
    <source>
        <strain evidence="5">KCTC 42107</strain>
    </source>
</reference>
<evidence type="ECO:0000256" key="1">
    <source>
        <dbReference type="ARBA" id="ARBA00022553"/>
    </source>
</evidence>
<dbReference type="SMART" id="SM00448">
    <property type="entry name" value="REC"/>
    <property type="match status" value="1"/>
</dbReference>
<keyword evidence="5" id="KW-1185">Reference proteome</keyword>
<accession>A0ABW5NPC2</accession>
<dbReference type="PANTHER" id="PTHR44591">
    <property type="entry name" value="STRESS RESPONSE REGULATOR PROTEIN 1"/>
    <property type="match status" value="1"/>
</dbReference>
<organism evidence="4 5">
    <name type="scientific">Flavobacterium suzhouense</name>
    <dbReference type="NCBI Taxonomy" id="1529638"/>
    <lineage>
        <taxon>Bacteria</taxon>
        <taxon>Pseudomonadati</taxon>
        <taxon>Bacteroidota</taxon>
        <taxon>Flavobacteriia</taxon>
        <taxon>Flavobacteriales</taxon>
        <taxon>Flavobacteriaceae</taxon>
        <taxon>Flavobacterium</taxon>
    </lineage>
</organism>
<dbReference type="InterPro" id="IPR001789">
    <property type="entry name" value="Sig_transdc_resp-reg_receiver"/>
</dbReference>
<dbReference type="PROSITE" id="PS50110">
    <property type="entry name" value="RESPONSE_REGULATORY"/>
    <property type="match status" value="1"/>
</dbReference>
<protein>
    <submittedName>
        <fullName evidence="4">Response regulator</fullName>
    </submittedName>
</protein>
<comment type="caution">
    <text evidence="4">The sequence shown here is derived from an EMBL/GenBank/DDBJ whole genome shotgun (WGS) entry which is preliminary data.</text>
</comment>
<dbReference type="Gene3D" id="3.40.50.2300">
    <property type="match status" value="1"/>
</dbReference>
<sequence>MSTGSCFLVDDDADDREIFAMALKKAHASYVCDMAKNGADAIKAMQESDIVPGYIFVDLNMPMISGKECVEAFKKIYRLADVPVIVYTTSSHPKDVEDIKNAGADHYLVKPNSFSALVGILEELLTKKELPFYIDANN</sequence>
<dbReference type="EMBL" id="JBHUMD010000003">
    <property type="protein sequence ID" value="MFD2600745.1"/>
    <property type="molecule type" value="Genomic_DNA"/>
</dbReference>
<name>A0ABW5NPC2_9FLAO</name>
<evidence type="ECO:0000313" key="5">
    <source>
        <dbReference type="Proteomes" id="UP001597480"/>
    </source>
</evidence>
<feature type="modified residue" description="4-aspartylphosphate" evidence="2">
    <location>
        <position position="58"/>
    </location>
</feature>
<dbReference type="Pfam" id="PF00072">
    <property type="entry name" value="Response_reg"/>
    <property type="match status" value="1"/>
</dbReference>